<name>A0A419EQL9_9BACT</name>
<feature type="domain" description="PAC" evidence="10">
    <location>
        <begin position="235"/>
        <end position="287"/>
    </location>
</feature>
<dbReference type="Proteomes" id="UP000285961">
    <property type="component" value="Unassembled WGS sequence"/>
</dbReference>
<dbReference type="SUPFAM" id="SSF55785">
    <property type="entry name" value="PYP-like sensor domain (PAS domain)"/>
    <property type="match status" value="1"/>
</dbReference>
<organism evidence="12 13">
    <name type="scientific">Candidatus Abyssobacteria bacterium SURF_17</name>
    <dbReference type="NCBI Taxonomy" id="2093361"/>
    <lineage>
        <taxon>Bacteria</taxon>
        <taxon>Pseudomonadati</taxon>
        <taxon>Candidatus Hydrogenedentota</taxon>
        <taxon>Candidatus Abyssobacteria</taxon>
    </lineage>
</organism>
<evidence type="ECO:0000256" key="1">
    <source>
        <dbReference type="ARBA" id="ARBA00012528"/>
    </source>
</evidence>
<dbReference type="GO" id="GO:1902201">
    <property type="term" value="P:negative regulation of bacterial-type flagellum-dependent cell motility"/>
    <property type="evidence" value="ECO:0007669"/>
    <property type="project" value="TreeGrafter"/>
</dbReference>
<dbReference type="EMBL" id="QZKI01000125">
    <property type="protein sequence ID" value="RJP65533.1"/>
    <property type="molecule type" value="Genomic_DNA"/>
</dbReference>
<evidence type="ECO:0000259" key="8">
    <source>
        <dbReference type="PROSITE" id="PS50110"/>
    </source>
</evidence>
<sequence>MFMKAEDTMGCKVLIIDDDPTVLDILSTKLSAEGHSCTAAETGENALSLARTTAFDVVITDLNMPGIDGFTLTEVLKAKYPFIGVIAITGMTDVESAVKAMKVGADDYITKPFNLEHIVLSVQRTLEKQRLILENRNYQQFLEQRIREATKEQQKTLTELRQTKEYLENLIESCVDAIISLDMEGNIRFCNRWTENLLGSPVNAILGHDISEFCGGEKEAADKLVGTILLQGKVQNYEIELVSKENRRIVASMSASVLQNSETQGTGIIAIFKDITEQKKLELELQELSIKDNLTSLYNQRHFYRVLQTEIARATRQKHPLCLLLLDLDNFKQLNDTKGHLAGDRILERIGALIGDSTREHVDYAFRYGGDEFTIILTETTAKQAIDVAERIQRSVSQSLKEGITLSVGLAEYVNSLSLEDFINSADKAMYEAKKAGGDRVAIARIPKESAKK</sequence>
<dbReference type="InterPro" id="IPR011006">
    <property type="entry name" value="CheY-like_superfamily"/>
</dbReference>
<evidence type="ECO:0000256" key="3">
    <source>
        <dbReference type="ARBA" id="ARBA00023012"/>
    </source>
</evidence>
<dbReference type="GO" id="GO:0052621">
    <property type="term" value="F:diguanylate cyclase activity"/>
    <property type="evidence" value="ECO:0007669"/>
    <property type="project" value="UniProtKB-EC"/>
</dbReference>
<dbReference type="PANTHER" id="PTHR45138:SF9">
    <property type="entry name" value="DIGUANYLATE CYCLASE DGCM-RELATED"/>
    <property type="match status" value="1"/>
</dbReference>
<dbReference type="InterPro" id="IPR001789">
    <property type="entry name" value="Sig_transdc_resp-reg_receiver"/>
</dbReference>
<reference evidence="12 13" key="1">
    <citation type="journal article" date="2017" name="ISME J.">
        <title>Energy and carbon metabolisms in a deep terrestrial subsurface fluid microbial community.</title>
        <authorList>
            <person name="Momper L."/>
            <person name="Jungbluth S.P."/>
            <person name="Lee M.D."/>
            <person name="Amend J.P."/>
        </authorList>
    </citation>
    <scope>NUCLEOTIDE SEQUENCE [LARGE SCALE GENOMIC DNA]</scope>
    <source>
        <strain evidence="12">SURF_17</strain>
    </source>
</reference>
<evidence type="ECO:0000256" key="6">
    <source>
        <dbReference type="ARBA" id="ARBA00034247"/>
    </source>
</evidence>
<feature type="modified residue" description="4-aspartylphosphate" evidence="7">
    <location>
        <position position="61"/>
    </location>
</feature>
<dbReference type="SUPFAM" id="SSF52172">
    <property type="entry name" value="CheY-like"/>
    <property type="match status" value="1"/>
</dbReference>
<dbReference type="PANTHER" id="PTHR45138">
    <property type="entry name" value="REGULATORY COMPONENTS OF SENSORY TRANSDUCTION SYSTEM"/>
    <property type="match status" value="1"/>
</dbReference>
<dbReference type="Pfam" id="PF13426">
    <property type="entry name" value="PAS_9"/>
    <property type="match status" value="1"/>
</dbReference>
<evidence type="ECO:0000259" key="9">
    <source>
        <dbReference type="PROSITE" id="PS50112"/>
    </source>
</evidence>
<keyword evidence="2 7" id="KW-0597">Phosphoprotein</keyword>
<evidence type="ECO:0000256" key="7">
    <source>
        <dbReference type="PROSITE-ProRule" id="PRU00169"/>
    </source>
</evidence>
<proteinExistence type="predicted"/>
<comment type="catalytic activity">
    <reaction evidence="6">
        <text>2 GTP = 3',3'-c-di-GMP + 2 diphosphate</text>
        <dbReference type="Rhea" id="RHEA:24898"/>
        <dbReference type="ChEBI" id="CHEBI:33019"/>
        <dbReference type="ChEBI" id="CHEBI:37565"/>
        <dbReference type="ChEBI" id="CHEBI:58805"/>
        <dbReference type="EC" id="2.7.7.65"/>
    </reaction>
</comment>
<gene>
    <name evidence="12" type="ORF">C4532_17530</name>
</gene>
<comment type="caution">
    <text evidence="12">The sequence shown here is derived from an EMBL/GenBank/DDBJ whole genome shotgun (WGS) entry which is preliminary data.</text>
</comment>
<dbReference type="PROSITE" id="PS50110">
    <property type="entry name" value="RESPONSE_REGULATORY"/>
    <property type="match status" value="1"/>
</dbReference>
<keyword evidence="5" id="KW-0804">Transcription</keyword>
<dbReference type="Pfam" id="PF00990">
    <property type="entry name" value="GGDEF"/>
    <property type="match status" value="1"/>
</dbReference>
<dbReference type="InterPro" id="IPR000014">
    <property type="entry name" value="PAS"/>
</dbReference>
<dbReference type="FunFam" id="3.30.70.270:FF:000001">
    <property type="entry name" value="Diguanylate cyclase domain protein"/>
    <property type="match status" value="1"/>
</dbReference>
<dbReference type="Gene3D" id="3.40.50.2300">
    <property type="match status" value="1"/>
</dbReference>
<dbReference type="NCBIfam" id="TIGR00254">
    <property type="entry name" value="GGDEF"/>
    <property type="match status" value="1"/>
</dbReference>
<dbReference type="InterPro" id="IPR000700">
    <property type="entry name" value="PAS-assoc_C"/>
</dbReference>
<dbReference type="GO" id="GO:0005886">
    <property type="term" value="C:plasma membrane"/>
    <property type="evidence" value="ECO:0007669"/>
    <property type="project" value="TreeGrafter"/>
</dbReference>
<feature type="domain" description="GGDEF" evidence="11">
    <location>
        <begin position="319"/>
        <end position="446"/>
    </location>
</feature>
<evidence type="ECO:0000259" key="10">
    <source>
        <dbReference type="PROSITE" id="PS50113"/>
    </source>
</evidence>
<accession>A0A419EQL9</accession>
<dbReference type="SUPFAM" id="SSF55073">
    <property type="entry name" value="Nucleotide cyclase"/>
    <property type="match status" value="1"/>
</dbReference>
<evidence type="ECO:0000313" key="13">
    <source>
        <dbReference type="Proteomes" id="UP000285961"/>
    </source>
</evidence>
<evidence type="ECO:0000256" key="5">
    <source>
        <dbReference type="ARBA" id="ARBA00023163"/>
    </source>
</evidence>
<keyword evidence="3" id="KW-0902">Two-component regulatory system</keyword>
<evidence type="ECO:0000259" key="11">
    <source>
        <dbReference type="PROSITE" id="PS50887"/>
    </source>
</evidence>
<dbReference type="GO" id="GO:0043709">
    <property type="term" value="P:cell adhesion involved in single-species biofilm formation"/>
    <property type="evidence" value="ECO:0007669"/>
    <property type="project" value="TreeGrafter"/>
</dbReference>
<dbReference type="PROSITE" id="PS50887">
    <property type="entry name" value="GGDEF"/>
    <property type="match status" value="1"/>
</dbReference>
<dbReference type="InterPro" id="IPR000160">
    <property type="entry name" value="GGDEF_dom"/>
</dbReference>
<dbReference type="SMART" id="SM00267">
    <property type="entry name" value="GGDEF"/>
    <property type="match status" value="1"/>
</dbReference>
<dbReference type="NCBIfam" id="TIGR00229">
    <property type="entry name" value="sensory_box"/>
    <property type="match status" value="1"/>
</dbReference>
<evidence type="ECO:0000256" key="4">
    <source>
        <dbReference type="ARBA" id="ARBA00023015"/>
    </source>
</evidence>
<dbReference type="Pfam" id="PF00072">
    <property type="entry name" value="Response_reg"/>
    <property type="match status" value="1"/>
</dbReference>
<dbReference type="FunFam" id="3.40.50.2300:FF:000018">
    <property type="entry name" value="DNA-binding transcriptional regulator NtrC"/>
    <property type="match status" value="1"/>
</dbReference>
<keyword evidence="4" id="KW-0805">Transcription regulation</keyword>
<dbReference type="SMART" id="SM00091">
    <property type="entry name" value="PAS"/>
    <property type="match status" value="1"/>
</dbReference>
<evidence type="ECO:0000313" key="12">
    <source>
        <dbReference type="EMBL" id="RJP65533.1"/>
    </source>
</evidence>
<dbReference type="InterPro" id="IPR050469">
    <property type="entry name" value="Diguanylate_Cyclase"/>
</dbReference>
<dbReference type="Gene3D" id="3.30.450.20">
    <property type="entry name" value="PAS domain"/>
    <property type="match status" value="1"/>
</dbReference>
<dbReference type="InterPro" id="IPR035965">
    <property type="entry name" value="PAS-like_dom_sf"/>
</dbReference>
<feature type="domain" description="Response regulatory" evidence="8">
    <location>
        <begin position="12"/>
        <end position="126"/>
    </location>
</feature>
<dbReference type="PROSITE" id="PS50112">
    <property type="entry name" value="PAS"/>
    <property type="match status" value="1"/>
</dbReference>
<dbReference type="CDD" id="cd01949">
    <property type="entry name" value="GGDEF"/>
    <property type="match status" value="1"/>
</dbReference>
<evidence type="ECO:0000256" key="2">
    <source>
        <dbReference type="ARBA" id="ARBA00022553"/>
    </source>
</evidence>
<protein>
    <recommendedName>
        <fullName evidence="1">diguanylate cyclase</fullName>
        <ecNumber evidence="1">2.7.7.65</ecNumber>
    </recommendedName>
</protein>
<feature type="domain" description="PAS" evidence="9">
    <location>
        <begin position="163"/>
        <end position="213"/>
    </location>
</feature>
<dbReference type="AlphaFoldDB" id="A0A419EQL9"/>
<dbReference type="CDD" id="cd00130">
    <property type="entry name" value="PAS"/>
    <property type="match status" value="1"/>
</dbReference>
<dbReference type="SMART" id="SM00448">
    <property type="entry name" value="REC"/>
    <property type="match status" value="1"/>
</dbReference>
<dbReference type="EC" id="2.7.7.65" evidence="1"/>
<dbReference type="InterPro" id="IPR029787">
    <property type="entry name" value="Nucleotide_cyclase"/>
</dbReference>
<dbReference type="InterPro" id="IPR043128">
    <property type="entry name" value="Rev_trsase/Diguanyl_cyclase"/>
</dbReference>
<dbReference type="Gene3D" id="3.30.70.270">
    <property type="match status" value="1"/>
</dbReference>
<dbReference type="GO" id="GO:0000160">
    <property type="term" value="P:phosphorelay signal transduction system"/>
    <property type="evidence" value="ECO:0007669"/>
    <property type="project" value="UniProtKB-KW"/>
</dbReference>
<dbReference type="PROSITE" id="PS50113">
    <property type="entry name" value="PAC"/>
    <property type="match status" value="1"/>
</dbReference>